<dbReference type="Gene3D" id="3.40.50.2000">
    <property type="entry name" value="Glycogen Phosphorylase B"/>
    <property type="match status" value="2"/>
</dbReference>
<evidence type="ECO:0000313" key="3">
    <source>
        <dbReference type="EMBL" id="ASJ00777.1"/>
    </source>
</evidence>
<organism evidence="3 4">
    <name type="scientific">Thermococcus gorgonarius</name>
    <dbReference type="NCBI Taxonomy" id="71997"/>
    <lineage>
        <taxon>Archaea</taxon>
        <taxon>Methanobacteriati</taxon>
        <taxon>Methanobacteriota</taxon>
        <taxon>Thermococci</taxon>
        <taxon>Thermococcales</taxon>
        <taxon>Thermococcaceae</taxon>
        <taxon>Thermococcus</taxon>
    </lineage>
</organism>
<proteinExistence type="predicted"/>
<gene>
    <name evidence="3" type="ORF">A3K92_04410</name>
</gene>
<dbReference type="Proteomes" id="UP000250134">
    <property type="component" value="Chromosome"/>
</dbReference>
<dbReference type="AlphaFoldDB" id="A0A2Z2M4G6"/>
<dbReference type="EMBL" id="CP014855">
    <property type="protein sequence ID" value="ASJ00777.1"/>
    <property type="molecule type" value="Genomic_DNA"/>
</dbReference>
<dbReference type="PANTHER" id="PTHR45947">
    <property type="entry name" value="SULFOQUINOVOSYL TRANSFERASE SQD2"/>
    <property type="match status" value="1"/>
</dbReference>
<feature type="domain" description="Glycosyltransferase subfamily 4-like N-terminal" evidence="2">
    <location>
        <begin position="14"/>
        <end position="181"/>
    </location>
</feature>
<dbReference type="RefSeq" id="WP_088885115.1">
    <property type="nucleotide sequence ID" value="NZ_CP014855.1"/>
</dbReference>
<dbReference type="SUPFAM" id="SSF53756">
    <property type="entry name" value="UDP-Glycosyltransferase/glycogen phosphorylase"/>
    <property type="match status" value="1"/>
</dbReference>
<dbReference type="OrthoDB" id="132546at2157"/>
<dbReference type="PANTHER" id="PTHR45947:SF3">
    <property type="entry name" value="SULFOQUINOVOSYL TRANSFERASE SQD2"/>
    <property type="match status" value="1"/>
</dbReference>
<sequence length="385" mass="42088">MRIALVSDWYYPKVGGVASHMHHLAVHLRKRGHEVAIVTNNLKTGKEEELEELGIELVKVPGAVSPIIGINITYSLKSNLELGEFLRDFEVVHAHHAFTPLSLKAVKAGRNLGKATLLTTHSISFSHESSLWKALGLTFPLFSHYLSFPHEIIAVSNAAKAFIEHFTSVPVRVIPNGVDDEVFRPLSQKEKERVKEELGIEGRVVLYVSRMSFRKGPHVLLNAFQNLAKEVDDVTLVMVGSGEMLPFLKAQAKFLGIEDRVIFTGYVPGNTLPKLFGMADVFVLPSTTAEAFGIVILEAMASGIPVVATNVGGIPEVVKESGSGLLVPPGDELALKEAIQAILDDEKLAEELGRAGRKAVERKYSWKVVASEIESAYNNVLATLE</sequence>
<dbReference type="InterPro" id="IPR028098">
    <property type="entry name" value="Glyco_trans_4-like_N"/>
</dbReference>
<dbReference type="InterPro" id="IPR050194">
    <property type="entry name" value="Glycosyltransferase_grp1"/>
</dbReference>
<keyword evidence="3" id="KW-0808">Transferase</keyword>
<reference evidence="3 4" key="1">
    <citation type="submission" date="2016-03" db="EMBL/GenBank/DDBJ databases">
        <title>Complete genome sequence of Thermococcus gorgonarius.</title>
        <authorList>
            <person name="Oger P.M."/>
        </authorList>
    </citation>
    <scope>NUCLEOTIDE SEQUENCE [LARGE SCALE GENOMIC DNA]</scope>
    <source>
        <strain evidence="3 4">W-12</strain>
    </source>
</reference>
<dbReference type="GeneID" id="33331766"/>
<dbReference type="GO" id="GO:0016757">
    <property type="term" value="F:glycosyltransferase activity"/>
    <property type="evidence" value="ECO:0007669"/>
    <property type="project" value="InterPro"/>
</dbReference>
<evidence type="ECO:0000259" key="2">
    <source>
        <dbReference type="Pfam" id="PF13439"/>
    </source>
</evidence>
<accession>A0A2Z2M4G6</accession>
<dbReference type="KEGG" id="tgg:A3K92_04410"/>
<dbReference type="CDD" id="cd03801">
    <property type="entry name" value="GT4_PimA-like"/>
    <property type="match status" value="1"/>
</dbReference>
<dbReference type="InterPro" id="IPR001296">
    <property type="entry name" value="Glyco_trans_1"/>
</dbReference>
<protein>
    <submittedName>
        <fullName evidence="3">Glycosyl transferase</fullName>
    </submittedName>
</protein>
<dbReference type="Pfam" id="PF13439">
    <property type="entry name" value="Glyco_transf_4"/>
    <property type="match status" value="1"/>
</dbReference>
<evidence type="ECO:0000259" key="1">
    <source>
        <dbReference type="Pfam" id="PF00534"/>
    </source>
</evidence>
<keyword evidence="4" id="KW-1185">Reference proteome</keyword>
<evidence type="ECO:0000313" key="4">
    <source>
        <dbReference type="Proteomes" id="UP000250134"/>
    </source>
</evidence>
<feature type="domain" description="Glycosyl transferase family 1" evidence="1">
    <location>
        <begin position="189"/>
        <end position="358"/>
    </location>
</feature>
<dbReference type="Pfam" id="PF00534">
    <property type="entry name" value="Glycos_transf_1"/>
    <property type="match status" value="1"/>
</dbReference>
<name>A0A2Z2M4G6_THEGO</name>